<accession>A0A917BMG2</accession>
<feature type="compositionally biased region" description="Low complexity" evidence="1">
    <location>
        <begin position="244"/>
        <end position="258"/>
    </location>
</feature>
<evidence type="ECO:0000313" key="4">
    <source>
        <dbReference type="Proteomes" id="UP000605670"/>
    </source>
</evidence>
<dbReference type="InterPro" id="IPR033470">
    <property type="entry name" value="FakA-like_C"/>
</dbReference>
<dbReference type="PROSITE" id="PS51480">
    <property type="entry name" value="DHAL"/>
    <property type="match status" value="1"/>
</dbReference>
<dbReference type="EMBL" id="BMEM01000002">
    <property type="protein sequence ID" value="GGF50466.1"/>
    <property type="molecule type" value="Genomic_DNA"/>
</dbReference>
<keyword evidence="3" id="KW-0418">Kinase</keyword>
<evidence type="ECO:0000259" key="2">
    <source>
        <dbReference type="PROSITE" id="PS51480"/>
    </source>
</evidence>
<dbReference type="InterPro" id="IPR048394">
    <property type="entry name" value="FakA-like_M"/>
</dbReference>
<keyword evidence="4" id="KW-1185">Reference proteome</keyword>
<dbReference type="SUPFAM" id="SSF101473">
    <property type="entry name" value="DhaL-like"/>
    <property type="match status" value="1"/>
</dbReference>
<dbReference type="Proteomes" id="UP000605670">
    <property type="component" value="Unassembled WGS sequence"/>
</dbReference>
<reference evidence="3" key="2">
    <citation type="submission" date="2020-09" db="EMBL/GenBank/DDBJ databases">
        <authorList>
            <person name="Sun Q."/>
            <person name="Zhou Y."/>
        </authorList>
    </citation>
    <scope>NUCLEOTIDE SEQUENCE</scope>
    <source>
        <strain evidence="3">CGMCC 1.12160</strain>
    </source>
</reference>
<dbReference type="RefSeq" id="WP_188429977.1">
    <property type="nucleotide sequence ID" value="NZ_BAABKH010000001.1"/>
</dbReference>
<dbReference type="InterPro" id="IPR004007">
    <property type="entry name" value="DhaL_dom"/>
</dbReference>
<proteinExistence type="predicted"/>
<dbReference type="SMART" id="SM01121">
    <property type="entry name" value="Dak1_2"/>
    <property type="match status" value="1"/>
</dbReference>
<evidence type="ECO:0000256" key="1">
    <source>
        <dbReference type="SAM" id="MobiDB-lite"/>
    </source>
</evidence>
<protein>
    <submittedName>
        <fullName evidence="3">Dihydroxyacetone kinase</fullName>
    </submittedName>
</protein>
<organism evidence="3 4">
    <name type="scientific">Ornithinimicrobium tianjinense</name>
    <dbReference type="NCBI Taxonomy" id="1195761"/>
    <lineage>
        <taxon>Bacteria</taxon>
        <taxon>Bacillati</taxon>
        <taxon>Actinomycetota</taxon>
        <taxon>Actinomycetes</taxon>
        <taxon>Micrococcales</taxon>
        <taxon>Ornithinimicrobiaceae</taxon>
        <taxon>Ornithinimicrobium</taxon>
    </lineage>
</organism>
<dbReference type="SMART" id="SM01120">
    <property type="entry name" value="Dak2"/>
    <property type="match status" value="1"/>
</dbReference>
<gene>
    <name evidence="3" type="ORF">GCM10011366_17910</name>
</gene>
<evidence type="ECO:0000313" key="3">
    <source>
        <dbReference type="EMBL" id="GGF50466.1"/>
    </source>
</evidence>
<feature type="domain" description="DhaL" evidence="2">
    <location>
        <begin position="9"/>
        <end position="217"/>
    </location>
</feature>
<reference evidence="3" key="1">
    <citation type="journal article" date="2014" name="Int. J. Syst. Evol. Microbiol.">
        <title>Complete genome sequence of Corynebacterium casei LMG S-19264T (=DSM 44701T), isolated from a smear-ripened cheese.</title>
        <authorList>
            <consortium name="US DOE Joint Genome Institute (JGI-PGF)"/>
            <person name="Walter F."/>
            <person name="Albersmeier A."/>
            <person name="Kalinowski J."/>
            <person name="Ruckert C."/>
        </authorList>
    </citation>
    <scope>NUCLEOTIDE SEQUENCE</scope>
    <source>
        <strain evidence="3">CGMCC 1.12160</strain>
    </source>
</reference>
<dbReference type="NCBIfam" id="TIGR03599">
    <property type="entry name" value="YloV"/>
    <property type="match status" value="1"/>
</dbReference>
<feature type="region of interest" description="Disordered" evidence="1">
    <location>
        <begin position="236"/>
        <end position="258"/>
    </location>
</feature>
<dbReference type="GO" id="GO:0004371">
    <property type="term" value="F:glycerone kinase activity"/>
    <property type="evidence" value="ECO:0007669"/>
    <property type="project" value="InterPro"/>
</dbReference>
<dbReference type="Pfam" id="PF13684">
    <property type="entry name" value="FakA-like_C"/>
    <property type="match status" value="1"/>
</dbReference>
<dbReference type="PANTHER" id="PTHR33434">
    <property type="entry name" value="DEGV DOMAIN-CONTAINING PROTEIN DR_1986-RELATED"/>
    <property type="match status" value="1"/>
</dbReference>
<dbReference type="Gene3D" id="1.25.40.340">
    <property type="match status" value="1"/>
</dbReference>
<dbReference type="PANTHER" id="PTHR33434:SF4">
    <property type="entry name" value="PHOSPHATASE PROTEIN"/>
    <property type="match status" value="1"/>
</dbReference>
<dbReference type="Pfam" id="PF02734">
    <property type="entry name" value="Dak2"/>
    <property type="match status" value="1"/>
</dbReference>
<dbReference type="InterPro" id="IPR036117">
    <property type="entry name" value="DhaL_dom_sf"/>
</dbReference>
<dbReference type="GO" id="GO:0006071">
    <property type="term" value="P:glycerol metabolic process"/>
    <property type="evidence" value="ECO:0007669"/>
    <property type="project" value="InterPro"/>
</dbReference>
<keyword evidence="3" id="KW-0808">Transferase</keyword>
<dbReference type="InterPro" id="IPR050270">
    <property type="entry name" value="DegV_domain_contain"/>
</dbReference>
<dbReference type="InterPro" id="IPR019986">
    <property type="entry name" value="YloV-like"/>
</dbReference>
<dbReference type="Pfam" id="PF21645">
    <property type="entry name" value="FakA-like_M"/>
    <property type="match status" value="1"/>
</dbReference>
<sequence>MPSPVLDLRTARRWAVTARVMLAGARDRIDALNVFPVADGDTGTNMYLTFDAALDFVRGQFQLGAGTDRLDEGLRLIARGMLLGARGNSGVILSQLTRGLSEAVGPDVEAAGPEEIALAFETAARTAWDALAAPVEGTILTVARAAAEGARAAVDRGRPLYGEPDDQLLVGHVVSEALSEAQQALADTPRLLPALAVAGVVDAGGAGLVLVIEALQAVLEDRPHLAVDDLPTWWQQPTATPDLPGSASCASGPGAPGAAGELDGEVEVMFLLTESDAERADRLRAHLSRIGSSVVVGGGPQDYQVHVHLDDPRLAVEAGSLAGVVVDVRLTSLADGTALPAARLSHGAASQGRSDAPPVEPPPIAVVACGLGEGVHDLLVRAGAQVVPSGPRHRASAGQLLAAMRASGARDVVVLPNDRDTVLVAQAAAEEATREGIAAHVVPTGTLVQGLAALAVLDPSGRPAQVLAAMADAARACRPGALTRAERDAETPVGHCRTGQWLGIVDGDIVAVGDDLEPVAAVVLDGLWHEAAEVLTVLTGARAEPGGLATLLAEVETRHTGAEIVVIDGGQPTYPYLLGVE</sequence>
<comment type="caution">
    <text evidence="3">The sequence shown here is derived from an EMBL/GenBank/DDBJ whole genome shotgun (WGS) entry which is preliminary data.</text>
</comment>
<dbReference type="AlphaFoldDB" id="A0A917BMG2"/>
<name>A0A917BMG2_9MICO</name>